<keyword evidence="1 3" id="KW-0853">WD repeat</keyword>
<keyword evidence="2" id="KW-0677">Repeat</keyword>
<protein>
    <recommendedName>
        <fullName evidence="4">NACHT domain-containing protein</fullName>
    </recommendedName>
</protein>
<sequence length="1102" mass="121630">MHPHADHDSAPVVYLRIERADQDLRPRGHAVARNTQPDGTQLWTAPSIGVALTPVAHGSKDLLAHFDTVLASLEAFVNFVDKLVEVHPYAKAAWSVLTAVYKVAKAQRVRDATLVALFETMAAALEIAHRAEDVSKAKKESALLAQKAYECSLFIHNYARITSFACRALFQLGSGIDSEIARFTKDFQVFRNRLDTSVMLSVSEAVSDIKLELGGLKQRIENSDNNHVLRELKITAGWDATRTCLPNTRTSVLSSIEEWVFEITDQTRDSNQPFFLTGVAGSGKTSIANTLASKFRDLGCLGSTFFFDHAFDDRNNPRMVFCSVARRLAACDADIKRSIIAALEKDPDLPHADIRRQFSALIREPCCSAPMGRPLVLLFDALDECHPRDILLDIIVKEFPRLPARFRVIITARSESSILSALESSAKRDGIKVQTTRQAMAGCEASQELVHLSTGLFIWAKTACDLIDDSLSPEMQLEAVLSKNYHAKDLDRLYTLALDKALMQDCQVRQKSFQLYMGIILAAKMPVSARVIDRLVVQHESVPKITAERFLPALQSLLHGVASPDAPITTLHSSFRDFLTNKSRSKNFYIDKAPRNASLALACFEILNADLKDNICDLPADTTSKSEIAEDVIQRHIDDGLRYAACFGFAHLIESRPEYTHNELIGAVDDFLCNHILHWLEILSLLDQCALAHSLQNVLPWLKRFRPSDVRLYQITLDACRFVQRFTPTIRAAPLQIYSSALLLTPSDTVLRSQYFNEARAPWRLRNGEKRWPSLLAPLAGHSDHVTFVTFSPDNTRLASASEDRTIRIWDGCTGTLIDELNGHTSSVNCVVFSPDGCYIASASSDSIIRIWDGHTHAPLGEPLTGHAGDVPCITFCHAGRHLASASRDGTIRLWDVRTGALVCRPLADHIDEVLAVAASPNGSVIASGSRDCTIRLWDAHTGAPIGEVLIMHTNSITSLIFSPDGNRIASASPDHTVCLWDAGTGAQIAKPFRHSEPVDAIAFLPGTDRLISLSGSCIRELWDEGIHAPITEHKSFPIRGHAHHITSISFSPDGSHLASVGHHGYTIRLWDWHAKPSASTASGKKVALYSHMYSLKGPARN</sequence>
<dbReference type="InterPro" id="IPR020472">
    <property type="entry name" value="WD40_PAC1"/>
</dbReference>
<dbReference type="PROSITE" id="PS00678">
    <property type="entry name" value="WD_REPEATS_1"/>
    <property type="match status" value="2"/>
</dbReference>
<dbReference type="SUPFAM" id="SSF52540">
    <property type="entry name" value="P-loop containing nucleoside triphosphate hydrolases"/>
    <property type="match status" value="1"/>
</dbReference>
<dbReference type="SUPFAM" id="SSF50978">
    <property type="entry name" value="WD40 repeat-like"/>
    <property type="match status" value="1"/>
</dbReference>
<dbReference type="Proteomes" id="UP000027195">
    <property type="component" value="Unassembled WGS sequence"/>
</dbReference>
<dbReference type="Gene3D" id="3.40.50.300">
    <property type="entry name" value="P-loop containing nucleotide triphosphate hydrolases"/>
    <property type="match status" value="1"/>
</dbReference>
<dbReference type="STRING" id="930990.A0A067MIY2"/>
<evidence type="ECO:0000256" key="1">
    <source>
        <dbReference type="ARBA" id="ARBA00022574"/>
    </source>
</evidence>
<feature type="repeat" description="WD" evidence="3">
    <location>
        <begin position="907"/>
        <end position="948"/>
    </location>
</feature>
<dbReference type="InterPro" id="IPR019775">
    <property type="entry name" value="WD40_repeat_CS"/>
</dbReference>
<dbReference type="EMBL" id="KL198032">
    <property type="protein sequence ID" value="KDQ15499.1"/>
    <property type="molecule type" value="Genomic_DNA"/>
</dbReference>
<evidence type="ECO:0000313" key="6">
    <source>
        <dbReference type="Proteomes" id="UP000027195"/>
    </source>
</evidence>
<evidence type="ECO:0000259" key="4">
    <source>
        <dbReference type="PROSITE" id="PS50837"/>
    </source>
</evidence>
<dbReference type="CDD" id="cd00200">
    <property type="entry name" value="WD40"/>
    <property type="match status" value="1"/>
</dbReference>
<name>A0A067MIY2_BOTB1</name>
<dbReference type="InterPro" id="IPR027417">
    <property type="entry name" value="P-loop_NTPase"/>
</dbReference>
<dbReference type="InParanoid" id="A0A067MIY2"/>
<evidence type="ECO:0000256" key="2">
    <source>
        <dbReference type="ARBA" id="ARBA00022737"/>
    </source>
</evidence>
<dbReference type="PROSITE" id="PS50837">
    <property type="entry name" value="NACHT"/>
    <property type="match status" value="1"/>
</dbReference>
<feature type="repeat" description="WD" evidence="3">
    <location>
        <begin position="950"/>
        <end position="991"/>
    </location>
</feature>
<proteinExistence type="predicted"/>
<keyword evidence="6" id="KW-1185">Reference proteome</keyword>
<dbReference type="InterPro" id="IPR001680">
    <property type="entry name" value="WD40_rpt"/>
</dbReference>
<dbReference type="Pfam" id="PF24883">
    <property type="entry name" value="NPHP3_N"/>
    <property type="match status" value="1"/>
</dbReference>
<reference evidence="6" key="1">
    <citation type="journal article" date="2014" name="Proc. Natl. Acad. Sci. U.S.A.">
        <title>Extensive sampling of basidiomycete genomes demonstrates inadequacy of the white-rot/brown-rot paradigm for wood decay fungi.</title>
        <authorList>
            <person name="Riley R."/>
            <person name="Salamov A.A."/>
            <person name="Brown D.W."/>
            <person name="Nagy L.G."/>
            <person name="Floudas D."/>
            <person name="Held B.W."/>
            <person name="Levasseur A."/>
            <person name="Lombard V."/>
            <person name="Morin E."/>
            <person name="Otillar R."/>
            <person name="Lindquist E.A."/>
            <person name="Sun H."/>
            <person name="LaButti K.M."/>
            <person name="Schmutz J."/>
            <person name="Jabbour D."/>
            <person name="Luo H."/>
            <person name="Baker S.E."/>
            <person name="Pisabarro A.G."/>
            <person name="Walton J.D."/>
            <person name="Blanchette R.A."/>
            <person name="Henrissat B."/>
            <person name="Martin F."/>
            <person name="Cullen D."/>
            <person name="Hibbett D.S."/>
            <person name="Grigoriev I.V."/>
        </authorList>
    </citation>
    <scope>NUCLEOTIDE SEQUENCE [LARGE SCALE GENOMIC DNA]</scope>
    <source>
        <strain evidence="6">FD-172 SS1</strain>
    </source>
</reference>
<dbReference type="InterPro" id="IPR007111">
    <property type="entry name" value="NACHT_NTPase"/>
</dbReference>
<feature type="repeat" description="WD" evidence="3">
    <location>
        <begin position="779"/>
        <end position="811"/>
    </location>
</feature>
<dbReference type="HOGENOM" id="CLU_000288_6_3_1"/>
<dbReference type="InterPro" id="IPR056884">
    <property type="entry name" value="NPHP3-like_N"/>
</dbReference>
<accession>A0A067MIY2</accession>
<dbReference type="PROSITE" id="PS50082">
    <property type="entry name" value="WD_REPEATS_2"/>
    <property type="match status" value="6"/>
</dbReference>
<feature type="domain" description="NACHT" evidence="4">
    <location>
        <begin position="272"/>
        <end position="416"/>
    </location>
</feature>
<organism evidence="5 6">
    <name type="scientific">Botryobasidium botryosum (strain FD-172 SS1)</name>
    <dbReference type="NCBI Taxonomy" id="930990"/>
    <lineage>
        <taxon>Eukaryota</taxon>
        <taxon>Fungi</taxon>
        <taxon>Dikarya</taxon>
        <taxon>Basidiomycota</taxon>
        <taxon>Agaricomycotina</taxon>
        <taxon>Agaricomycetes</taxon>
        <taxon>Cantharellales</taxon>
        <taxon>Botryobasidiaceae</taxon>
        <taxon>Botryobasidium</taxon>
    </lineage>
</organism>
<gene>
    <name evidence="5" type="ORF">BOTBODRAFT_173977</name>
</gene>
<dbReference type="PANTHER" id="PTHR19848:SF8">
    <property type="entry name" value="F-BOX AND WD REPEAT DOMAIN CONTAINING 7"/>
    <property type="match status" value="1"/>
</dbReference>
<dbReference type="Gene3D" id="2.130.10.10">
    <property type="entry name" value="YVTN repeat-like/Quinoprotein amine dehydrogenase"/>
    <property type="match status" value="3"/>
</dbReference>
<feature type="repeat" description="WD" evidence="3">
    <location>
        <begin position="1039"/>
        <end position="1072"/>
    </location>
</feature>
<dbReference type="SMART" id="SM00320">
    <property type="entry name" value="WD40"/>
    <property type="match status" value="7"/>
</dbReference>
<dbReference type="AlphaFoldDB" id="A0A067MIY2"/>
<dbReference type="PROSITE" id="PS50294">
    <property type="entry name" value="WD_REPEATS_REGION"/>
    <property type="match status" value="6"/>
</dbReference>
<feature type="repeat" description="WD" evidence="3">
    <location>
        <begin position="864"/>
        <end position="905"/>
    </location>
</feature>
<evidence type="ECO:0000256" key="3">
    <source>
        <dbReference type="PROSITE-ProRule" id="PRU00221"/>
    </source>
</evidence>
<dbReference type="InterPro" id="IPR015943">
    <property type="entry name" value="WD40/YVTN_repeat-like_dom_sf"/>
</dbReference>
<dbReference type="InterPro" id="IPR036322">
    <property type="entry name" value="WD40_repeat_dom_sf"/>
</dbReference>
<dbReference type="Pfam" id="PF00400">
    <property type="entry name" value="WD40"/>
    <property type="match status" value="6"/>
</dbReference>
<evidence type="ECO:0000313" key="5">
    <source>
        <dbReference type="EMBL" id="KDQ15499.1"/>
    </source>
</evidence>
<feature type="repeat" description="WD" evidence="3">
    <location>
        <begin position="821"/>
        <end position="853"/>
    </location>
</feature>
<dbReference type="OrthoDB" id="163438at2759"/>
<dbReference type="PANTHER" id="PTHR19848">
    <property type="entry name" value="WD40 REPEAT PROTEIN"/>
    <property type="match status" value="1"/>
</dbReference>
<dbReference type="PRINTS" id="PR00320">
    <property type="entry name" value="GPROTEINBRPT"/>
</dbReference>